<comment type="similarity">
    <text evidence="1 5">Belongs to the glycosyl hydrolase 1 family.</text>
</comment>
<dbReference type="PROSITE" id="PS00572">
    <property type="entry name" value="GLYCOSYL_HYDROL_F1_1"/>
    <property type="match status" value="1"/>
</dbReference>
<dbReference type="PRINTS" id="PR00131">
    <property type="entry name" value="GLHYDRLASE1"/>
</dbReference>
<dbReference type="STRING" id="1074467.JP39_04095"/>
<dbReference type="Gene3D" id="3.20.20.80">
    <property type="entry name" value="Glycosidases"/>
    <property type="match status" value="1"/>
</dbReference>
<evidence type="ECO:0000256" key="3">
    <source>
        <dbReference type="ARBA" id="ARBA00023295"/>
    </source>
</evidence>
<dbReference type="EMBL" id="CP012559">
    <property type="protein sequence ID" value="ALB28604.1"/>
    <property type="molecule type" value="Genomic_DNA"/>
</dbReference>
<dbReference type="InterPro" id="IPR018120">
    <property type="entry name" value="Glyco_hydro_1_AS"/>
</dbReference>
<dbReference type="SUPFAM" id="SSF51445">
    <property type="entry name" value="(Trans)glycosidases"/>
    <property type="match status" value="1"/>
</dbReference>
<keyword evidence="2" id="KW-0378">Hydrolase</keyword>
<proteinExistence type="inferred from homology"/>
<accession>A0A0K2LBD6</accession>
<dbReference type="PANTHER" id="PTHR10353:SF136">
    <property type="entry name" value="ARYL-PHOSPHO-BETA-D-GLUCOSIDASE BGLC"/>
    <property type="match status" value="1"/>
</dbReference>
<evidence type="ECO:0000256" key="5">
    <source>
        <dbReference type="RuleBase" id="RU003690"/>
    </source>
</evidence>
<dbReference type="GO" id="GO:0016052">
    <property type="term" value="P:carbohydrate catabolic process"/>
    <property type="evidence" value="ECO:0007669"/>
    <property type="project" value="TreeGrafter"/>
</dbReference>
<dbReference type="Pfam" id="PF00232">
    <property type="entry name" value="Glyco_hydro_1"/>
    <property type="match status" value="1"/>
</dbReference>
<sequence length="480" mass="54937">MELKTLSEFPKDFLWGAAISSFQAEGNWKKDGQGPSVIDQTRKEDNTTSFDDGVDFYHRYHDDIRLMKELGLKAFRLSISWTRVFPTGNGKPNLAGIEFYKNVIHELKQNGIEPIVTIYHFDYPTQLVKQYGGWLSRKSIQDYENYATYLFKELGDEVTYWITINEQDHVVKMPERLGIGDGKADFSDHKQEAYVANHNMCVASARVIAKCHQLLPNAKIGPALSYQAYYPATDQPEDVLAADDLATLTQNYILDLQCRGHYNPIFKKYLVDRGIFPDFPTTDLELLKENRPDFIGINYYSTDDVSSLSAQQKFGKTEGLPVPNKEYGIYAKTKNRTLPTTKWGWTIDSVGLRIALQRLYHDYELPILITENGFSNEESLEKHDGVTTVSDLKRISYLHDHIKAVHEVISSGIPVLGYCVWTLMDVISGHSGMNKRYGLIYVDRDNDDLKQLKRIKKASFYWYQSVIKANTEEVGEDGIK</sequence>
<dbReference type="AlphaFoldDB" id="A0A0K2LBD6"/>
<keyword evidence="7" id="KW-1185">Reference proteome</keyword>
<dbReference type="GO" id="GO:0008422">
    <property type="term" value="F:beta-glucosidase activity"/>
    <property type="evidence" value="ECO:0007669"/>
    <property type="project" value="TreeGrafter"/>
</dbReference>
<evidence type="ECO:0000313" key="7">
    <source>
        <dbReference type="Proteomes" id="UP000061546"/>
    </source>
</evidence>
<organism evidence="6 7">
    <name type="scientific">Companilactobacillus heilongjiangensis</name>
    <dbReference type="NCBI Taxonomy" id="1074467"/>
    <lineage>
        <taxon>Bacteria</taxon>
        <taxon>Bacillati</taxon>
        <taxon>Bacillota</taxon>
        <taxon>Bacilli</taxon>
        <taxon>Lactobacillales</taxon>
        <taxon>Lactobacillaceae</taxon>
        <taxon>Companilactobacillus</taxon>
    </lineage>
</organism>
<dbReference type="PANTHER" id="PTHR10353">
    <property type="entry name" value="GLYCOSYL HYDROLASE"/>
    <property type="match status" value="1"/>
</dbReference>
<dbReference type="GO" id="GO:0005829">
    <property type="term" value="C:cytosol"/>
    <property type="evidence" value="ECO:0007669"/>
    <property type="project" value="TreeGrafter"/>
</dbReference>
<evidence type="ECO:0000256" key="2">
    <source>
        <dbReference type="ARBA" id="ARBA00022801"/>
    </source>
</evidence>
<evidence type="ECO:0000313" key="6">
    <source>
        <dbReference type="EMBL" id="ALB28604.1"/>
    </source>
</evidence>
<dbReference type="KEGG" id="lhi:JP39_04095"/>
<evidence type="ECO:0000256" key="1">
    <source>
        <dbReference type="ARBA" id="ARBA00010838"/>
    </source>
</evidence>
<dbReference type="RefSeq" id="WP_041500743.1">
    <property type="nucleotide sequence ID" value="NZ_BJDV01000012.1"/>
</dbReference>
<evidence type="ECO:0000256" key="4">
    <source>
        <dbReference type="PROSITE-ProRule" id="PRU10055"/>
    </source>
</evidence>
<dbReference type="InterPro" id="IPR017853">
    <property type="entry name" value="GH"/>
</dbReference>
<reference evidence="6 7" key="1">
    <citation type="submission" date="2015-08" db="EMBL/GenBank/DDBJ databases">
        <title>Genomic sequence of Lactobacillus heilongjiangensis DSM 28069, isolated from Chinese traditional pickle.</title>
        <authorList>
            <person name="Jiang X."/>
            <person name="Zheng B."/>
            <person name="Cheng H."/>
        </authorList>
    </citation>
    <scope>NUCLEOTIDE SEQUENCE [LARGE SCALE GENOMIC DNA]</scope>
    <source>
        <strain evidence="6 7">DSM 28069</strain>
    </source>
</reference>
<feature type="active site" description="Nucleophile" evidence="4">
    <location>
        <position position="371"/>
    </location>
</feature>
<dbReference type="Proteomes" id="UP000061546">
    <property type="component" value="Chromosome"/>
</dbReference>
<dbReference type="FunFam" id="3.20.20.80:FF:000004">
    <property type="entry name" value="Beta-glucosidase 6-phospho-beta-glucosidase"/>
    <property type="match status" value="1"/>
</dbReference>
<keyword evidence="3" id="KW-0326">Glycosidase</keyword>
<protein>
    <submittedName>
        <fullName evidence="6">6-phospho-beta-glucosidase</fullName>
    </submittedName>
</protein>
<dbReference type="OrthoDB" id="1688691at2"/>
<dbReference type="InterPro" id="IPR001360">
    <property type="entry name" value="Glyco_hydro_1"/>
</dbReference>
<name>A0A0K2LBD6_9LACO</name>
<gene>
    <name evidence="6" type="ORF">JP39_04095</name>
</gene>